<dbReference type="EMBL" id="JBHSEP010000001">
    <property type="protein sequence ID" value="MFC4596871.1"/>
    <property type="molecule type" value="Genomic_DNA"/>
</dbReference>
<protein>
    <submittedName>
        <fullName evidence="1">Uncharacterized protein</fullName>
    </submittedName>
</protein>
<accession>A0ABV9F557</accession>
<reference evidence="2" key="1">
    <citation type="journal article" date="2019" name="Int. J. Syst. Evol. Microbiol.">
        <title>The Global Catalogue of Microorganisms (GCM) 10K type strain sequencing project: providing services to taxonomists for standard genome sequencing and annotation.</title>
        <authorList>
            <consortium name="The Broad Institute Genomics Platform"/>
            <consortium name="The Broad Institute Genome Sequencing Center for Infectious Disease"/>
            <person name="Wu L."/>
            <person name="Ma J."/>
        </authorList>
    </citation>
    <scope>NUCLEOTIDE SEQUENCE [LARGE SCALE GENOMIC DNA]</scope>
    <source>
        <strain evidence="2">CCUG 49571</strain>
    </source>
</reference>
<proteinExistence type="predicted"/>
<comment type="caution">
    <text evidence="1">The sequence shown here is derived from an EMBL/GenBank/DDBJ whole genome shotgun (WGS) entry which is preliminary data.</text>
</comment>
<keyword evidence="2" id="KW-1185">Reference proteome</keyword>
<sequence length="159" mass="18106">MGDRIPTQKCPDPFMMNENEVNTAVAHFLKSKHVDVQKVAVDKEKGYDVFGVKNGYSIIVESKGMMANNQDKYVFGYGQIKSHLGDQILYVLKQYEHSSGNTLLMIANPDIPRIRSRLDEVSLALDKLGIIRLWVTADRFVELEYPQEVFQVLNSLELV</sequence>
<dbReference type="Proteomes" id="UP001596028">
    <property type="component" value="Unassembled WGS sequence"/>
</dbReference>
<evidence type="ECO:0000313" key="2">
    <source>
        <dbReference type="Proteomes" id="UP001596028"/>
    </source>
</evidence>
<organism evidence="1 2">
    <name type="scientific">Cohnella hongkongensis</name>
    <dbReference type="NCBI Taxonomy" id="178337"/>
    <lineage>
        <taxon>Bacteria</taxon>
        <taxon>Bacillati</taxon>
        <taxon>Bacillota</taxon>
        <taxon>Bacilli</taxon>
        <taxon>Bacillales</taxon>
        <taxon>Paenibacillaceae</taxon>
        <taxon>Cohnella</taxon>
    </lineage>
</organism>
<dbReference type="RefSeq" id="WP_378091441.1">
    <property type="nucleotide sequence ID" value="NZ_JBHSEP010000001.1"/>
</dbReference>
<name>A0ABV9F557_9BACL</name>
<evidence type="ECO:0000313" key="1">
    <source>
        <dbReference type="EMBL" id="MFC4596871.1"/>
    </source>
</evidence>
<gene>
    <name evidence="1" type="ORF">ACFO3S_01360</name>
</gene>